<dbReference type="SMART" id="SM00380">
    <property type="entry name" value="AP2"/>
    <property type="match status" value="1"/>
</dbReference>
<feature type="compositionally biased region" description="Low complexity" evidence="6">
    <location>
        <begin position="565"/>
        <end position="579"/>
    </location>
</feature>
<organism evidence="8 9">
    <name type="scientific">Coccomyxa viridis</name>
    <dbReference type="NCBI Taxonomy" id="1274662"/>
    <lineage>
        <taxon>Eukaryota</taxon>
        <taxon>Viridiplantae</taxon>
        <taxon>Chlorophyta</taxon>
        <taxon>core chlorophytes</taxon>
        <taxon>Trebouxiophyceae</taxon>
        <taxon>Trebouxiophyceae incertae sedis</taxon>
        <taxon>Coccomyxaceae</taxon>
        <taxon>Coccomyxa</taxon>
    </lineage>
</organism>
<protein>
    <recommendedName>
        <fullName evidence="7">AP2/ERF domain-containing protein</fullName>
    </recommendedName>
</protein>
<name>A0AAV1HZI3_9CHLO</name>
<evidence type="ECO:0000256" key="4">
    <source>
        <dbReference type="ARBA" id="ARBA00023163"/>
    </source>
</evidence>
<dbReference type="GO" id="GO:0003677">
    <property type="term" value="F:DNA binding"/>
    <property type="evidence" value="ECO:0007669"/>
    <property type="project" value="UniProtKB-KW"/>
</dbReference>
<dbReference type="Pfam" id="PF00847">
    <property type="entry name" value="AP2"/>
    <property type="match status" value="1"/>
</dbReference>
<sequence>MVCNGSSDWPHPAQACLGFDGVQELHCQIMADQEDDTESQSAKKRKRSGPRSRTSSYLGVTRYKRTGRWEAHIWDSSDPGAKKGRQLHLGSFPAAEPAAIAYDRAAMKMRGNRAQLNFPDTDYSTDSFMKRFAHLEKMPFIMKLRAWAQAVEREPDLGGVQGQAEQEGGVAPEDLTEQHDAEPLLPTRRSSRITQRAHTSEPLQGVPTHLPAGAYMASQALVLPPMSLPSASAAHAWDPQGRVYEGRSASYDRSQPDGDDGDSTPLGHRSRSPFLSGPGEAMPRRLLGMQPAGWASPQLHPYAHDTVMEDPEHHAWTMLGSTAQGNIYSRLAAPRRFFSDSPEHAQEEALSAAQDAMHSIFDASSVSARLRAAREGKLSAAQDARPHSAAEQVAGGESAQAMRLSLSRRRVHSEPLMEYSMYRESAVTPRNGDHSRARIAFGSGMSPEAPFAERYALLPPDQATHQALSPPLRRREANISQGQPRQTPWRPYSLLPSAEATDELPLDPFQPVRRRTGRPVQSQEGLQQEARLAAEGYHGREGHRQGRQDYAPERTEDDVLISRGSSHLLSAGALLASMAQEHGHPSKPMSSQ</sequence>
<feature type="region of interest" description="Disordered" evidence="6">
    <location>
        <begin position="32"/>
        <end position="57"/>
    </location>
</feature>
<evidence type="ECO:0000256" key="5">
    <source>
        <dbReference type="ARBA" id="ARBA00023242"/>
    </source>
</evidence>
<dbReference type="PANTHER" id="PTHR32467:SF90">
    <property type="entry name" value="AP2-LIKE ETHYLENE-RESPONSIVE TRANSCRIPTION FACTOR AIL1"/>
    <property type="match status" value="1"/>
</dbReference>
<dbReference type="InterPro" id="IPR016177">
    <property type="entry name" value="DNA-bd_dom_sf"/>
</dbReference>
<evidence type="ECO:0000256" key="3">
    <source>
        <dbReference type="ARBA" id="ARBA00023125"/>
    </source>
</evidence>
<dbReference type="Gene3D" id="3.30.730.10">
    <property type="entry name" value="AP2/ERF domain"/>
    <property type="match status" value="1"/>
</dbReference>
<feature type="region of interest" description="Disordered" evidence="6">
    <location>
        <begin position="247"/>
        <end position="283"/>
    </location>
</feature>
<dbReference type="GO" id="GO:0003700">
    <property type="term" value="F:DNA-binding transcription factor activity"/>
    <property type="evidence" value="ECO:0007669"/>
    <property type="project" value="InterPro"/>
</dbReference>
<keyword evidence="4" id="KW-0804">Transcription</keyword>
<feature type="compositionally biased region" description="Low complexity" evidence="6">
    <location>
        <begin position="162"/>
        <end position="171"/>
    </location>
</feature>
<dbReference type="GO" id="GO:0005634">
    <property type="term" value="C:nucleus"/>
    <property type="evidence" value="ECO:0007669"/>
    <property type="project" value="UniProtKB-SubCell"/>
</dbReference>
<evidence type="ECO:0000313" key="9">
    <source>
        <dbReference type="Proteomes" id="UP001314263"/>
    </source>
</evidence>
<evidence type="ECO:0000256" key="6">
    <source>
        <dbReference type="SAM" id="MobiDB-lite"/>
    </source>
</evidence>
<dbReference type="PANTHER" id="PTHR32467">
    <property type="entry name" value="AP2-LIKE ETHYLENE-RESPONSIVE TRANSCRIPTION FACTOR"/>
    <property type="match status" value="1"/>
</dbReference>
<evidence type="ECO:0000313" key="8">
    <source>
        <dbReference type="EMBL" id="CAK0764716.1"/>
    </source>
</evidence>
<accession>A0AAV1HZI3</accession>
<gene>
    <name evidence="8" type="ORF">CVIRNUC_003186</name>
</gene>
<feature type="region of interest" description="Disordered" evidence="6">
    <location>
        <begin position="465"/>
        <end position="592"/>
    </location>
</feature>
<dbReference type="InterPro" id="IPR001471">
    <property type="entry name" value="AP2/ERF_dom"/>
</dbReference>
<reference evidence="8 9" key="1">
    <citation type="submission" date="2023-10" db="EMBL/GenBank/DDBJ databases">
        <authorList>
            <person name="Maclean D."/>
            <person name="Macfadyen A."/>
        </authorList>
    </citation>
    <scope>NUCLEOTIDE SEQUENCE [LARGE SCALE GENOMIC DNA]</scope>
</reference>
<dbReference type="SUPFAM" id="SSF54171">
    <property type="entry name" value="DNA-binding domain"/>
    <property type="match status" value="1"/>
</dbReference>
<proteinExistence type="predicted"/>
<feature type="domain" description="AP2/ERF" evidence="7">
    <location>
        <begin position="56"/>
        <end position="119"/>
    </location>
</feature>
<keyword evidence="9" id="KW-1185">Reference proteome</keyword>
<feature type="region of interest" description="Disordered" evidence="6">
    <location>
        <begin position="156"/>
        <end position="209"/>
    </location>
</feature>
<dbReference type="PROSITE" id="PS51032">
    <property type="entry name" value="AP2_ERF"/>
    <property type="match status" value="1"/>
</dbReference>
<dbReference type="EMBL" id="CAUYUE010000004">
    <property type="protein sequence ID" value="CAK0764716.1"/>
    <property type="molecule type" value="Genomic_DNA"/>
</dbReference>
<dbReference type="Proteomes" id="UP001314263">
    <property type="component" value="Unassembled WGS sequence"/>
</dbReference>
<dbReference type="AlphaFoldDB" id="A0AAV1HZI3"/>
<keyword evidence="2" id="KW-0805">Transcription regulation</keyword>
<dbReference type="InterPro" id="IPR036955">
    <property type="entry name" value="AP2/ERF_dom_sf"/>
</dbReference>
<keyword evidence="3" id="KW-0238">DNA-binding</keyword>
<feature type="compositionally biased region" description="Basic and acidic residues" evidence="6">
    <location>
        <begin position="537"/>
        <end position="554"/>
    </location>
</feature>
<evidence type="ECO:0000256" key="1">
    <source>
        <dbReference type="ARBA" id="ARBA00004123"/>
    </source>
</evidence>
<comment type="subcellular location">
    <subcellularLocation>
        <location evidence="1">Nucleus</location>
    </subcellularLocation>
</comment>
<evidence type="ECO:0000259" key="7">
    <source>
        <dbReference type="PROSITE" id="PS51032"/>
    </source>
</evidence>
<dbReference type="CDD" id="cd00018">
    <property type="entry name" value="AP2"/>
    <property type="match status" value="1"/>
</dbReference>
<feature type="region of interest" description="Disordered" evidence="6">
    <location>
        <begin position="377"/>
        <end position="400"/>
    </location>
</feature>
<keyword evidence="5" id="KW-0539">Nucleus</keyword>
<comment type="caution">
    <text evidence="8">The sequence shown here is derived from an EMBL/GenBank/DDBJ whole genome shotgun (WGS) entry which is preliminary data.</text>
</comment>
<evidence type="ECO:0000256" key="2">
    <source>
        <dbReference type="ARBA" id="ARBA00023015"/>
    </source>
</evidence>